<dbReference type="PANTHER" id="PTHR22809">
    <property type="entry name" value="METHYLTRANSFERASE-RELATED"/>
    <property type="match status" value="1"/>
</dbReference>
<evidence type="ECO:0000256" key="1">
    <source>
        <dbReference type="ARBA" id="ARBA00009725"/>
    </source>
</evidence>
<dbReference type="Pfam" id="PF08242">
    <property type="entry name" value="Methyltransf_12"/>
    <property type="match status" value="1"/>
</dbReference>
<dbReference type="InterPro" id="IPR013217">
    <property type="entry name" value="Methyltransf_12"/>
</dbReference>
<dbReference type="PANTHER" id="PTHR22809:SF5">
    <property type="entry name" value="TRNA N(3)-METHYLCYTIDINE METHYLTRANSFERASE METTL6"/>
    <property type="match status" value="1"/>
</dbReference>
<feature type="domain" description="Methyltransferase type 12" evidence="4">
    <location>
        <begin position="48"/>
        <end position="148"/>
    </location>
</feature>
<dbReference type="EMBL" id="JBAMMX010000004">
    <property type="protein sequence ID" value="KAK6941994.1"/>
    <property type="molecule type" value="Genomic_DNA"/>
</dbReference>
<evidence type="ECO:0000313" key="5">
    <source>
        <dbReference type="EMBL" id="KAK6941994.1"/>
    </source>
</evidence>
<dbReference type="InterPro" id="IPR029063">
    <property type="entry name" value="SAM-dependent_MTases_sf"/>
</dbReference>
<dbReference type="Gene3D" id="3.40.50.150">
    <property type="entry name" value="Vaccinia Virus protein VP39"/>
    <property type="match status" value="2"/>
</dbReference>
<evidence type="ECO:0000313" key="6">
    <source>
        <dbReference type="Proteomes" id="UP001370490"/>
    </source>
</evidence>
<dbReference type="GO" id="GO:0032259">
    <property type="term" value="P:methylation"/>
    <property type="evidence" value="ECO:0007669"/>
    <property type="project" value="UniProtKB-KW"/>
</dbReference>
<evidence type="ECO:0000256" key="3">
    <source>
        <dbReference type="ARBA" id="ARBA00022679"/>
    </source>
</evidence>
<dbReference type="Proteomes" id="UP001370490">
    <property type="component" value="Unassembled WGS sequence"/>
</dbReference>
<dbReference type="SUPFAM" id="SSF53335">
    <property type="entry name" value="S-adenosyl-L-methionine-dependent methyltransferases"/>
    <property type="match status" value="2"/>
</dbReference>
<dbReference type="AlphaFoldDB" id="A0AAN8VXB1"/>
<comment type="caution">
    <text evidence="5">The sequence shown here is derived from an EMBL/GenBank/DDBJ whole genome shotgun (WGS) entry which is preliminary data.</text>
</comment>
<organism evidence="5 6">
    <name type="scientific">Dillenia turbinata</name>
    <dbReference type="NCBI Taxonomy" id="194707"/>
    <lineage>
        <taxon>Eukaryota</taxon>
        <taxon>Viridiplantae</taxon>
        <taxon>Streptophyta</taxon>
        <taxon>Embryophyta</taxon>
        <taxon>Tracheophyta</taxon>
        <taxon>Spermatophyta</taxon>
        <taxon>Magnoliopsida</taxon>
        <taxon>eudicotyledons</taxon>
        <taxon>Gunneridae</taxon>
        <taxon>Pentapetalae</taxon>
        <taxon>Dilleniales</taxon>
        <taxon>Dilleniaceae</taxon>
        <taxon>Dillenia</taxon>
    </lineage>
</organism>
<dbReference type="CDD" id="cd02440">
    <property type="entry name" value="AdoMet_MTases"/>
    <property type="match status" value="2"/>
</dbReference>
<gene>
    <name evidence="5" type="ORF">RJ641_027371</name>
</gene>
<dbReference type="InterPro" id="IPR026113">
    <property type="entry name" value="METTL2/6/8-like"/>
</dbReference>
<protein>
    <submittedName>
        <fullName evidence="5">Methyltransferase type 12</fullName>
    </submittedName>
</protein>
<dbReference type="Pfam" id="PF10294">
    <property type="entry name" value="Methyltransf_16"/>
    <property type="match status" value="1"/>
</dbReference>
<name>A0AAN8VXB1_9MAGN</name>
<comment type="similarity">
    <text evidence="1">Belongs to the methyltransferase superfamily. METL family.</text>
</comment>
<dbReference type="InterPro" id="IPR019410">
    <property type="entry name" value="Methyltransf_16"/>
</dbReference>
<proteinExistence type="inferred from homology"/>
<evidence type="ECO:0000259" key="4">
    <source>
        <dbReference type="Pfam" id="PF08242"/>
    </source>
</evidence>
<dbReference type="GO" id="GO:0008757">
    <property type="term" value="F:S-adenosylmethionine-dependent methyltransferase activity"/>
    <property type="evidence" value="ECO:0007669"/>
    <property type="project" value="UniProtKB-ARBA"/>
</dbReference>
<evidence type="ECO:0000256" key="2">
    <source>
        <dbReference type="ARBA" id="ARBA00022603"/>
    </source>
</evidence>
<reference evidence="5 6" key="1">
    <citation type="submission" date="2023-12" db="EMBL/GenBank/DDBJ databases">
        <title>A high-quality genome assembly for Dillenia turbinata (Dilleniales).</title>
        <authorList>
            <person name="Chanderbali A."/>
        </authorList>
    </citation>
    <scope>NUCLEOTIDE SEQUENCE [LARGE SCALE GENOMIC DNA]</scope>
    <source>
        <strain evidence="5">LSX21</strain>
        <tissue evidence="5">Leaf</tissue>
    </source>
</reference>
<keyword evidence="6" id="KW-1185">Reference proteome</keyword>
<keyword evidence="2 5" id="KW-0489">Methyltransferase</keyword>
<keyword evidence="3" id="KW-0808">Transferase</keyword>
<sequence length="552" mass="61843">MINPQNYKYTPPPTTLESPLFGEFFKDRHYLDKEWGHYFSGAARSIILEVGCGAGNTIFPLLATFPHIFIYGCDFSPRAVDLVKAHKEFAEARVCAFVCDLTADDLTKHISPSSVDIVTMIFVLSAVSPEKMPIVMQNVRKVLKPNGYVLLRDYALGDLAQERFTCKDQQISENFYVRGDGTRAFYFSEEFLANLFKENGFETEELGVCCKQVENRSREILMNRRWIQAVFRFSNMEITSPIEDVCEGLNNQDIIEPKLNEGAQEGPKNDEVDLSEGLATEMFGISPANNEIIEVNLRKSNFKINVLRKEYQHTCKSTGLMLWESARLMASVLEVNPSIVLGKRVLELGCGCGGICSMVAAKSADLVVATDGDTKALDLLKENVASNLGAPVNTKLVTRRLEWGNAADIEAIRELANGGFEVIIGTDVTYVPEAISPLFATAGELISTRSVKQDYVPSLILCHVFRRVDEPSILSTAARFGFRLVDKWPGRVQYDPSTSIINSWFLEDSFKDLPSYTTLNIILRDIILPWYPVDIQGRLKNHEMNVVIIVLD</sequence>
<accession>A0AAN8VXB1</accession>
<dbReference type="GO" id="GO:0008173">
    <property type="term" value="F:RNA methyltransferase activity"/>
    <property type="evidence" value="ECO:0007669"/>
    <property type="project" value="UniProtKB-ARBA"/>
</dbReference>